<dbReference type="Proteomes" id="UP000838412">
    <property type="component" value="Chromosome 19"/>
</dbReference>
<dbReference type="Pfam" id="PF05822">
    <property type="entry name" value="UMPH-1"/>
    <property type="match status" value="1"/>
</dbReference>
<keyword evidence="7" id="KW-0460">Magnesium</keyword>
<dbReference type="GO" id="GO:0005737">
    <property type="term" value="C:cytoplasm"/>
    <property type="evidence" value="ECO:0007669"/>
    <property type="project" value="UniProtKB-SubCell"/>
</dbReference>
<keyword evidence="8 9" id="KW-0546">Nucleotide metabolism</keyword>
<evidence type="ECO:0000256" key="2">
    <source>
        <dbReference type="ARBA" id="ARBA00008389"/>
    </source>
</evidence>
<dbReference type="PANTHER" id="PTHR13045:SF0">
    <property type="entry name" value="7-METHYLGUANOSINE PHOSPHATE-SPECIFIC 5'-NUCLEOTIDASE"/>
    <property type="match status" value="1"/>
</dbReference>
<comment type="subcellular location">
    <subcellularLocation>
        <location evidence="9">Cytoplasm</location>
    </subcellularLocation>
</comment>
<evidence type="ECO:0000256" key="1">
    <source>
        <dbReference type="ARBA" id="ARBA00000815"/>
    </source>
</evidence>
<evidence type="ECO:0000256" key="4">
    <source>
        <dbReference type="ARBA" id="ARBA00022723"/>
    </source>
</evidence>
<comment type="similarity">
    <text evidence="2 9">Belongs to the pyrimidine 5'-nucleotidase family.</text>
</comment>
<organism evidence="10 11">
    <name type="scientific">Branchiostoma lanceolatum</name>
    <name type="common">Common lancelet</name>
    <name type="synonym">Amphioxus lanceolatum</name>
    <dbReference type="NCBI Taxonomy" id="7740"/>
    <lineage>
        <taxon>Eukaryota</taxon>
        <taxon>Metazoa</taxon>
        <taxon>Chordata</taxon>
        <taxon>Cephalochordata</taxon>
        <taxon>Leptocardii</taxon>
        <taxon>Amphioxiformes</taxon>
        <taxon>Branchiostomatidae</taxon>
        <taxon>Branchiostoma</taxon>
    </lineage>
</organism>
<dbReference type="GO" id="GO:0000287">
    <property type="term" value="F:magnesium ion binding"/>
    <property type="evidence" value="ECO:0007669"/>
    <property type="project" value="InterPro"/>
</dbReference>
<dbReference type="InterPro" id="IPR023214">
    <property type="entry name" value="HAD_sf"/>
</dbReference>
<evidence type="ECO:0000256" key="5">
    <source>
        <dbReference type="ARBA" id="ARBA00022741"/>
    </source>
</evidence>
<evidence type="ECO:0000256" key="7">
    <source>
        <dbReference type="ARBA" id="ARBA00022842"/>
    </source>
</evidence>
<dbReference type="OrthoDB" id="10014216at2759"/>
<dbReference type="FunFam" id="3.40.50.1000:FF:000032">
    <property type="entry name" value="Cytosolic 5-nucleotidase 3-like"/>
    <property type="match status" value="1"/>
</dbReference>
<evidence type="ECO:0000256" key="6">
    <source>
        <dbReference type="ARBA" id="ARBA00022801"/>
    </source>
</evidence>
<sequence>MQETEMSSTSMLRLLRLVEQDHIHITDASRVEKILSNLVAAGKQKLRVISDFDQTLSRYAFNGVRCPMSHDVIAQSNLMSEPTRAKVKKVVDYYYPKEISLTIPLSEKIQLMVDFWTQIHDIFLASNLNQRDISSTIRDSSPPLREGCDTFMSTLHRHDVPLLVFSAGLGDVIQEMFSKYNMVYPNCRVVSNFMKFDGAGKLVGFHDPLIHIFNKNKSVLPDESYFTDQRERTNVILLGDSPGDLQMADGVPNVENVLKIGYLNAHLDRLDTFTELYDIVLVQDETMDVVNSILKKILDSQT</sequence>
<dbReference type="InterPro" id="IPR036412">
    <property type="entry name" value="HAD-like_sf"/>
</dbReference>
<dbReference type="PANTHER" id="PTHR13045">
    <property type="entry name" value="5'-NUCLEOTIDASE"/>
    <property type="match status" value="1"/>
</dbReference>
<comment type="catalytic activity">
    <reaction evidence="1 9">
        <text>a ribonucleoside 5'-phosphate + H2O = a ribonucleoside + phosphate</text>
        <dbReference type="Rhea" id="RHEA:12484"/>
        <dbReference type="ChEBI" id="CHEBI:15377"/>
        <dbReference type="ChEBI" id="CHEBI:18254"/>
        <dbReference type="ChEBI" id="CHEBI:43474"/>
        <dbReference type="ChEBI" id="CHEBI:58043"/>
        <dbReference type="EC" id="3.1.3.5"/>
    </reaction>
</comment>
<dbReference type="FunFam" id="1.10.150.340:FF:000001">
    <property type="entry name" value="Cytosolic 5-nucleotidase 3-like"/>
    <property type="match status" value="1"/>
</dbReference>
<dbReference type="SFLD" id="SFLDG01128">
    <property type="entry name" value="C1.4:_5'-Nucleotidase_Like"/>
    <property type="match status" value="1"/>
</dbReference>
<proteinExistence type="inferred from homology"/>
<protein>
    <recommendedName>
        <fullName evidence="3 9">5'-nucleotidase</fullName>
        <ecNumber evidence="3 9">3.1.3.5</ecNumber>
    </recommendedName>
</protein>
<dbReference type="SFLD" id="SFLDS00003">
    <property type="entry name" value="Haloacid_Dehalogenase"/>
    <property type="match status" value="1"/>
</dbReference>
<dbReference type="GO" id="GO:0008253">
    <property type="term" value="F:5'-nucleotidase activity"/>
    <property type="evidence" value="ECO:0007669"/>
    <property type="project" value="UniProtKB-EC"/>
</dbReference>
<keyword evidence="6 9" id="KW-0378">Hydrolase</keyword>
<keyword evidence="5 9" id="KW-0547">Nucleotide-binding</keyword>
<dbReference type="AlphaFoldDB" id="A0A8J9ZCL2"/>
<dbReference type="InterPro" id="IPR006434">
    <property type="entry name" value="Pyrimidine_nucleotidase_eu"/>
</dbReference>
<dbReference type="GO" id="GO:0009117">
    <property type="term" value="P:nucleotide metabolic process"/>
    <property type="evidence" value="ECO:0007669"/>
    <property type="project" value="UniProtKB-KW"/>
</dbReference>
<dbReference type="EC" id="3.1.3.5" evidence="3 9"/>
<evidence type="ECO:0000256" key="3">
    <source>
        <dbReference type="ARBA" id="ARBA00012643"/>
    </source>
</evidence>
<accession>A0A8J9ZCL2</accession>
<dbReference type="Gene3D" id="1.10.150.340">
    <property type="entry name" value="Pyrimidine 5'-nucleotidase (UMPH-1), N-terminal domain"/>
    <property type="match status" value="1"/>
</dbReference>
<evidence type="ECO:0000256" key="9">
    <source>
        <dbReference type="RuleBase" id="RU361276"/>
    </source>
</evidence>
<evidence type="ECO:0000256" key="8">
    <source>
        <dbReference type="ARBA" id="ARBA00023080"/>
    </source>
</evidence>
<keyword evidence="9" id="KW-0963">Cytoplasm</keyword>
<evidence type="ECO:0000313" key="11">
    <source>
        <dbReference type="Proteomes" id="UP000838412"/>
    </source>
</evidence>
<dbReference type="NCBIfam" id="TIGR01544">
    <property type="entry name" value="HAD-SF-IE"/>
    <property type="match status" value="1"/>
</dbReference>
<dbReference type="EMBL" id="OV696704">
    <property type="protein sequence ID" value="CAH1252084.1"/>
    <property type="molecule type" value="Genomic_DNA"/>
</dbReference>
<keyword evidence="11" id="KW-1185">Reference proteome</keyword>
<dbReference type="Gene3D" id="3.40.50.1000">
    <property type="entry name" value="HAD superfamily/HAD-like"/>
    <property type="match status" value="1"/>
</dbReference>
<dbReference type="SUPFAM" id="SSF56784">
    <property type="entry name" value="HAD-like"/>
    <property type="match status" value="1"/>
</dbReference>
<dbReference type="GO" id="GO:0000166">
    <property type="term" value="F:nucleotide binding"/>
    <property type="evidence" value="ECO:0007669"/>
    <property type="project" value="UniProtKB-KW"/>
</dbReference>
<keyword evidence="4" id="KW-0479">Metal-binding</keyword>
<evidence type="ECO:0000313" key="10">
    <source>
        <dbReference type="EMBL" id="CAH1252084.1"/>
    </source>
</evidence>
<gene>
    <name evidence="10" type="primary">NT5C3A</name>
    <name evidence="10" type="ORF">BLAG_LOCUS12267</name>
</gene>
<reference evidence="10" key="1">
    <citation type="submission" date="2022-01" db="EMBL/GenBank/DDBJ databases">
        <authorList>
            <person name="Braso-Vives M."/>
        </authorList>
    </citation>
    <scope>NUCLEOTIDE SEQUENCE</scope>
</reference>
<name>A0A8J9ZCL2_BRALA</name>